<dbReference type="NCBIfam" id="TIGR02937">
    <property type="entry name" value="sigma70-ECF"/>
    <property type="match status" value="1"/>
</dbReference>
<reference evidence="10" key="1">
    <citation type="submission" date="2016-10" db="EMBL/GenBank/DDBJ databases">
        <authorList>
            <person name="Varghese N."/>
            <person name="Submissions S."/>
        </authorList>
    </citation>
    <scope>NUCLEOTIDE SEQUENCE [LARGE SCALE GENOMIC DNA]</scope>
    <source>
        <strain evidence="10">DSM 44268</strain>
    </source>
</reference>
<evidence type="ECO:0000256" key="4">
    <source>
        <dbReference type="ARBA" id="ARBA00023125"/>
    </source>
</evidence>
<proteinExistence type="inferred from homology"/>
<dbReference type="InterPro" id="IPR014325">
    <property type="entry name" value="RNA_pol_sigma-E_actinobac"/>
</dbReference>
<dbReference type="PANTHER" id="PTHR43133:SF50">
    <property type="entry name" value="ECF RNA POLYMERASE SIGMA FACTOR SIGM"/>
    <property type="match status" value="1"/>
</dbReference>
<keyword evidence="5" id="KW-0804">Transcription</keyword>
<dbReference type="GO" id="GO:0006352">
    <property type="term" value="P:DNA-templated transcription initiation"/>
    <property type="evidence" value="ECO:0007669"/>
    <property type="project" value="InterPro"/>
</dbReference>
<gene>
    <name evidence="9" type="ORF">SAMN05660662_0332</name>
</gene>
<sequence length="191" mass="20802">MARLSGDDEAAFDAFVAERRASLMRTAFLLTGDLHRAEDLVQAALLEVFRPWPRLRDRVDPVGYARKTVVTTHLNLVRRLSWREVPVAGFPEDGGAGADEHDGTVQRLALRAALLRLPPRMRAVLVLRYFDDLSEQDTAAALGCSQGTVKSSASRGLARLREVLDQHDSPAPDVLAPPAPLPSPTPPGGRP</sequence>
<keyword evidence="10" id="KW-1185">Reference proteome</keyword>
<evidence type="ECO:0000256" key="6">
    <source>
        <dbReference type="SAM" id="MobiDB-lite"/>
    </source>
</evidence>
<dbReference type="InterPro" id="IPR014284">
    <property type="entry name" value="RNA_pol_sigma-70_dom"/>
</dbReference>
<dbReference type="InterPro" id="IPR039425">
    <property type="entry name" value="RNA_pol_sigma-70-like"/>
</dbReference>
<dbReference type="Pfam" id="PF08281">
    <property type="entry name" value="Sigma70_r4_2"/>
    <property type="match status" value="1"/>
</dbReference>
<dbReference type="Proteomes" id="UP000199406">
    <property type="component" value="Unassembled WGS sequence"/>
</dbReference>
<name>A0A1G7RIY3_9ACTN</name>
<evidence type="ECO:0000256" key="1">
    <source>
        <dbReference type="ARBA" id="ARBA00010641"/>
    </source>
</evidence>
<feature type="region of interest" description="Disordered" evidence="6">
    <location>
        <begin position="164"/>
        <end position="191"/>
    </location>
</feature>
<evidence type="ECO:0000256" key="2">
    <source>
        <dbReference type="ARBA" id="ARBA00023015"/>
    </source>
</evidence>
<feature type="domain" description="RNA polymerase sigma factor 70 region 4 type 2" evidence="8">
    <location>
        <begin position="108"/>
        <end position="160"/>
    </location>
</feature>
<dbReference type="SUPFAM" id="SSF88659">
    <property type="entry name" value="Sigma3 and sigma4 domains of RNA polymerase sigma factors"/>
    <property type="match status" value="1"/>
</dbReference>
<dbReference type="EMBL" id="FNBT01000011">
    <property type="protein sequence ID" value="SDG09960.1"/>
    <property type="molecule type" value="Genomic_DNA"/>
</dbReference>
<organism evidence="9 10">
    <name type="scientific">Blastococcus aurantiacus</name>
    <dbReference type="NCBI Taxonomy" id="1550231"/>
    <lineage>
        <taxon>Bacteria</taxon>
        <taxon>Bacillati</taxon>
        <taxon>Actinomycetota</taxon>
        <taxon>Actinomycetes</taxon>
        <taxon>Geodermatophilales</taxon>
        <taxon>Geodermatophilaceae</taxon>
        <taxon>Blastococcus</taxon>
    </lineage>
</organism>
<evidence type="ECO:0000313" key="10">
    <source>
        <dbReference type="Proteomes" id="UP000199406"/>
    </source>
</evidence>
<comment type="similarity">
    <text evidence="1">Belongs to the sigma-70 factor family. ECF subfamily.</text>
</comment>
<dbReference type="STRING" id="1550231.SAMN05660662_0332"/>
<dbReference type="Gene3D" id="1.10.1740.10">
    <property type="match status" value="1"/>
</dbReference>
<dbReference type="Pfam" id="PF04542">
    <property type="entry name" value="Sigma70_r2"/>
    <property type="match status" value="1"/>
</dbReference>
<dbReference type="NCBIfam" id="TIGR02983">
    <property type="entry name" value="SigE-fam_strep"/>
    <property type="match status" value="1"/>
</dbReference>
<feature type="compositionally biased region" description="Pro residues" evidence="6">
    <location>
        <begin position="175"/>
        <end position="191"/>
    </location>
</feature>
<dbReference type="InterPro" id="IPR013325">
    <property type="entry name" value="RNA_pol_sigma_r2"/>
</dbReference>
<feature type="domain" description="RNA polymerase sigma-70 region 2" evidence="7">
    <location>
        <begin position="20"/>
        <end position="83"/>
    </location>
</feature>
<dbReference type="RefSeq" id="WP_255362607.1">
    <property type="nucleotide sequence ID" value="NZ_FNBT01000011.1"/>
</dbReference>
<dbReference type="AlphaFoldDB" id="A0A1G7RIY3"/>
<keyword evidence="3" id="KW-0731">Sigma factor</keyword>
<keyword evidence="2" id="KW-0805">Transcription regulation</keyword>
<accession>A0A1G7RIY3</accession>
<dbReference type="InterPro" id="IPR007627">
    <property type="entry name" value="RNA_pol_sigma70_r2"/>
</dbReference>
<dbReference type="SUPFAM" id="SSF88946">
    <property type="entry name" value="Sigma2 domain of RNA polymerase sigma factors"/>
    <property type="match status" value="1"/>
</dbReference>
<evidence type="ECO:0000256" key="3">
    <source>
        <dbReference type="ARBA" id="ARBA00023082"/>
    </source>
</evidence>
<dbReference type="PANTHER" id="PTHR43133">
    <property type="entry name" value="RNA POLYMERASE ECF-TYPE SIGMA FACTO"/>
    <property type="match status" value="1"/>
</dbReference>
<dbReference type="CDD" id="cd06171">
    <property type="entry name" value="Sigma70_r4"/>
    <property type="match status" value="1"/>
</dbReference>
<dbReference type="InterPro" id="IPR013249">
    <property type="entry name" value="RNA_pol_sigma70_r4_t2"/>
</dbReference>
<keyword evidence="4" id="KW-0238">DNA-binding</keyword>
<dbReference type="InterPro" id="IPR013324">
    <property type="entry name" value="RNA_pol_sigma_r3/r4-like"/>
</dbReference>
<evidence type="ECO:0000259" key="7">
    <source>
        <dbReference type="Pfam" id="PF04542"/>
    </source>
</evidence>
<protein>
    <submittedName>
        <fullName evidence="9">RNA polymerase sigma-70 factor, sigma-E family</fullName>
    </submittedName>
</protein>
<dbReference type="InterPro" id="IPR036388">
    <property type="entry name" value="WH-like_DNA-bd_sf"/>
</dbReference>
<evidence type="ECO:0000313" key="9">
    <source>
        <dbReference type="EMBL" id="SDG09960.1"/>
    </source>
</evidence>
<dbReference type="Gene3D" id="1.10.10.10">
    <property type="entry name" value="Winged helix-like DNA-binding domain superfamily/Winged helix DNA-binding domain"/>
    <property type="match status" value="1"/>
</dbReference>
<dbReference type="GO" id="GO:0016987">
    <property type="term" value="F:sigma factor activity"/>
    <property type="evidence" value="ECO:0007669"/>
    <property type="project" value="UniProtKB-KW"/>
</dbReference>
<dbReference type="GO" id="GO:0003677">
    <property type="term" value="F:DNA binding"/>
    <property type="evidence" value="ECO:0007669"/>
    <property type="project" value="UniProtKB-KW"/>
</dbReference>
<evidence type="ECO:0000259" key="8">
    <source>
        <dbReference type="Pfam" id="PF08281"/>
    </source>
</evidence>
<evidence type="ECO:0000256" key="5">
    <source>
        <dbReference type="ARBA" id="ARBA00023163"/>
    </source>
</evidence>